<organism evidence="1 2">
    <name type="scientific">Streblomastix strix</name>
    <dbReference type="NCBI Taxonomy" id="222440"/>
    <lineage>
        <taxon>Eukaryota</taxon>
        <taxon>Metamonada</taxon>
        <taxon>Preaxostyla</taxon>
        <taxon>Oxymonadida</taxon>
        <taxon>Streblomastigidae</taxon>
        <taxon>Streblomastix</taxon>
    </lineage>
</organism>
<protein>
    <submittedName>
        <fullName evidence="1">Uncharacterized protein</fullName>
    </submittedName>
</protein>
<name>A0A5J4VBT7_9EUKA</name>
<proteinExistence type="predicted"/>
<dbReference type="AlphaFoldDB" id="A0A5J4VBT7"/>
<comment type="caution">
    <text evidence="1">The sequence shown here is derived from an EMBL/GenBank/DDBJ whole genome shotgun (WGS) entry which is preliminary data.</text>
</comment>
<dbReference type="Gene3D" id="1.25.10.10">
    <property type="entry name" value="Leucine-rich Repeat Variant"/>
    <property type="match status" value="1"/>
</dbReference>
<gene>
    <name evidence="1" type="ORF">EZS28_024565</name>
</gene>
<dbReference type="InterPro" id="IPR016024">
    <property type="entry name" value="ARM-type_fold"/>
</dbReference>
<evidence type="ECO:0000313" key="2">
    <source>
        <dbReference type="Proteomes" id="UP000324800"/>
    </source>
</evidence>
<dbReference type="Proteomes" id="UP000324800">
    <property type="component" value="Unassembled WGS sequence"/>
</dbReference>
<accession>A0A5J4VBT7</accession>
<evidence type="ECO:0000313" key="1">
    <source>
        <dbReference type="EMBL" id="KAA6379907.1"/>
    </source>
</evidence>
<dbReference type="EMBL" id="SNRW01008200">
    <property type="protein sequence ID" value="KAA6379907.1"/>
    <property type="molecule type" value="Genomic_DNA"/>
</dbReference>
<dbReference type="SUPFAM" id="SSF48371">
    <property type="entry name" value="ARM repeat"/>
    <property type="match status" value="1"/>
</dbReference>
<sequence length="155" mass="17294">MNQEDERTNASFRETLSIRVKPNEILSIVGNLEHLKDDELKESLQQLLFLISTQVIQGADIVIDKIVKLFCLQTNAEIQVLCLSVLLNLNAKSGQPIKDAHIEILCSTLIQTIQSPNSTICKAGKSALINLIIEMKGSQTRGQFIIIFIIFAVEF</sequence>
<reference evidence="1 2" key="1">
    <citation type="submission" date="2019-03" db="EMBL/GenBank/DDBJ databases">
        <title>Single cell metagenomics reveals metabolic interactions within the superorganism composed of flagellate Streblomastix strix and complex community of Bacteroidetes bacteria on its surface.</title>
        <authorList>
            <person name="Treitli S.C."/>
            <person name="Kolisko M."/>
            <person name="Husnik F."/>
            <person name="Keeling P."/>
            <person name="Hampl V."/>
        </authorList>
    </citation>
    <scope>NUCLEOTIDE SEQUENCE [LARGE SCALE GENOMIC DNA]</scope>
    <source>
        <strain evidence="1">ST1C</strain>
    </source>
</reference>
<dbReference type="InterPro" id="IPR011989">
    <property type="entry name" value="ARM-like"/>
</dbReference>